<feature type="transmembrane region" description="Helical" evidence="6">
    <location>
        <begin position="227"/>
        <end position="249"/>
    </location>
</feature>
<organism evidence="7 8">
    <name type="scientific">Bordetella genomosp. 6</name>
    <dbReference type="NCBI Taxonomy" id="463024"/>
    <lineage>
        <taxon>Bacteria</taxon>
        <taxon>Pseudomonadati</taxon>
        <taxon>Pseudomonadota</taxon>
        <taxon>Betaproteobacteria</taxon>
        <taxon>Burkholderiales</taxon>
        <taxon>Alcaligenaceae</taxon>
        <taxon>Bordetella</taxon>
    </lineage>
</organism>
<evidence type="ECO:0000256" key="3">
    <source>
        <dbReference type="ARBA" id="ARBA00022692"/>
    </source>
</evidence>
<accession>A0ABX4F7Y5</accession>
<feature type="transmembrane region" description="Helical" evidence="6">
    <location>
        <begin position="261"/>
        <end position="285"/>
    </location>
</feature>
<feature type="transmembrane region" description="Helical" evidence="6">
    <location>
        <begin position="64"/>
        <end position="88"/>
    </location>
</feature>
<reference evidence="7 8" key="1">
    <citation type="submission" date="2017-05" db="EMBL/GenBank/DDBJ databases">
        <title>Complete and WGS of Bordetella genogroups.</title>
        <authorList>
            <person name="Spilker T."/>
            <person name="Lipuma J."/>
        </authorList>
    </citation>
    <scope>NUCLEOTIDE SEQUENCE [LARGE SCALE GENOMIC DNA]</scope>
    <source>
        <strain evidence="7 8">AU3139</strain>
    </source>
</reference>
<comment type="subcellular location">
    <subcellularLocation>
        <location evidence="1">Cell membrane</location>
        <topology evidence="1">Multi-pass membrane protein</topology>
    </subcellularLocation>
</comment>
<protein>
    <recommendedName>
        <fullName evidence="9">TIGR00374 family protein</fullName>
    </recommendedName>
</protein>
<proteinExistence type="predicted"/>
<evidence type="ECO:0000313" key="8">
    <source>
        <dbReference type="Proteomes" id="UP000216524"/>
    </source>
</evidence>
<sequence>MVPRKRGRRVSRRPGATGRLSAYWPNLRRGGSAVKYRILFLVILIAIAWHNLDPAAVLDHLDPTVLISMAAAQPALVLSFLFVGARLAVILRQPVRNVPVVTAATLLSQALNLVIPGRLSELLKVTYLRAQLDIPNARTFAGVFVERVMDLALLGLMALATLSMIKNEWATTISIGLLVAALVAVVVFLWLAPRIAALLESKGWRRLAQAIGNLHFELGRMLTWRTLAGAAALGTLAWACSLLSIYAYLDVALEQPISIELALWVLIMASVGGSIPALPGGFGAYEAAVVFVLTRAGVGFEQALVTSLGLHISQYVLSGIVALFLLIGQRTGVRQLLRDLLAR</sequence>
<keyword evidence="3 6" id="KW-0812">Transmembrane</keyword>
<evidence type="ECO:0000256" key="5">
    <source>
        <dbReference type="ARBA" id="ARBA00023136"/>
    </source>
</evidence>
<dbReference type="EMBL" id="NEVV01000007">
    <property type="protein sequence ID" value="OZI70457.1"/>
    <property type="molecule type" value="Genomic_DNA"/>
</dbReference>
<evidence type="ECO:0000256" key="1">
    <source>
        <dbReference type="ARBA" id="ARBA00004651"/>
    </source>
</evidence>
<dbReference type="PANTHER" id="PTHR39087:SF2">
    <property type="entry name" value="UPF0104 MEMBRANE PROTEIN MJ1595"/>
    <property type="match status" value="1"/>
</dbReference>
<keyword evidence="8" id="KW-1185">Reference proteome</keyword>
<name>A0ABX4F7Y5_9BORD</name>
<keyword evidence="5 6" id="KW-0472">Membrane</keyword>
<comment type="caution">
    <text evidence="7">The sequence shown here is derived from an EMBL/GenBank/DDBJ whole genome shotgun (WGS) entry which is preliminary data.</text>
</comment>
<gene>
    <name evidence="7" type="ORF">CAL23_23105</name>
</gene>
<keyword evidence="4 6" id="KW-1133">Transmembrane helix</keyword>
<dbReference type="InterPro" id="IPR022791">
    <property type="entry name" value="L-PG_synthase/AglD"/>
</dbReference>
<dbReference type="PANTHER" id="PTHR39087">
    <property type="entry name" value="UPF0104 MEMBRANE PROTEIN MJ1595"/>
    <property type="match status" value="1"/>
</dbReference>
<dbReference type="Proteomes" id="UP000216524">
    <property type="component" value="Unassembled WGS sequence"/>
</dbReference>
<feature type="transmembrane region" description="Helical" evidence="6">
    <location>
        <begin position="34"/>
        <end position="52"/>
    </location>
</feature>
<evidence type="ECO:0000313" key="7">
    <source>
        <dbReference type="EMBL" id="OZI70457.1"/>
    </source>
</evidence>
<feature type="transmembrane region" description="Helical" evidence="6">
    <location>
        <begin position="169"/>
        <end position="192"/>
    </location>
</feature>
<evidence type="ECO:0000256" key="6">
    <source>
        <dbReference type="SAM" id="Phobius"/>
    </source>
</evidence>
<evidence type="ECO:0000256" key="4">
    <source>
        <dbReference type="ARBA" id="ARBA00022989"/>
    </source>
</evidence>
<evidence type="ECO:0008006" key="9">
    <source>
        <dbReference type="Google" id="ProtNLM"/>
    </source>
</evidence>
<evidence type="ECO:0000256" key="2">
    <source>
        <dbReference type="ARBA" id="ARBA00022475"/>
    </source>
</evidence>
<feature type="transmembrane region" description="Helical" evidence="6">
    <location>
        <begin position="305"/>
        <end position="328"/>
    </location>
</feature>
<dbReference type="Pfam" id="PF03706">
    <property type="entry name" value="LPG_synthase_TM"/>
    <property type="match status" value="1"/>
</dbReference>
<keyword evidence="2" id="KW-1003">Cell membrane</keyword>